<dbReference type="EMBL" id="HG806214">
    <property type="protein sequence ID" value="CDW57790.1"/>
    <property type="molecule type" value="Genomic_DNA"/>
</dbReference>
<proteinExistence type="predicted"/>
<dbReference type="AlphaFoldDB" id="A0A077ZGP6"/>
<accession>A0A077ZGP6</accession>
<name>A0A077ZGP6_TRITR</name>
<protein>
    <submittedName>
        <fullName evidence="1">Uncharacterized protein</fullName>
    </submittedName>
</protein>
<dbReference type="Proteomes" id="UP000030665">
    <property type="component" value="Unassembled WGS sequence"/>
</dbReference>
<sequence>MVKFPPLKEGQTEFTEEQMEADLHGSEATLRSAVGQQSEGVMVPQNVTSTILDDTSSRHEATDSRCVPFPTADEIMKHLKLSDVPGKEEDFKVLLPILKLAEEARTTSELSKIIGRLLLPACVWIGYRARCRELREAAIKKLNQLSRQAGGNSPEIKNRIETIRKQLDALTSSPTPNGPINNRDPDYWRRVGELPVTPSLRKIGGCAEFLFRHLDPARDILAELSALPLDRRMELILQTQWGC</sequence>
<evidence type="ECO:0000313" key="2">
    <source>
        <dbReference type="Proteomes" id="UP000030665"/>
    </source>
</evidence>
<organism evidence="1 2">
    <name type="scientific">Trichuris trichiura</name>
    <name type="common">Whipworm</name>
    <name type="synonym">Trichocephalus trichiurus</name>
    <dbReference type="NCBI Taxonomy" id="36087"/>
    <lineage>
        <taxon>Eukaryota</taxon>
        <taxon>Metazoa</taxon>
        <taxon>Ecdysozoa</taxon>
        <taxon>Nematoda</taxon>
        <taxon>Enoplea</taxon>
        <taxon>Dorylaimia</taxon>
        <taxon>Trichinellida</taxon>
        <taxon>Trichuridae</taxon>
        <taxon>Trichuris</taxon>
    </lineage>
</organism>
<evidence type="ECO:0000313" key="1">
    <source>
        <dbReference type="EMBL" id="CDW57790.1"/>
    </source>
</evidence>
<reference evidence="1" key="2">
    <citation type="submission" date="2014-03" db="EMBL/GenBank/DDBJ databases">
        <title>The whipworm genome and dual-species transcriptomics of an intimate host-pathogen interaction.</title>
        <authorList>
            <person name="Foth B.J."/>
            <person name="Tsai I.J."/>
            <person name="Reid A.J."/>
            <person name="Bancroft A.J."/>
            <person name="Nichol S."/>
            <person name="Tracey A."/>
            <person name="Holroyd N."/>
            <person name="Cotton J.A."/>
            <person name="Stanley E.J."/>
            <person name="Zarowiecki M."/>
            <person name="Liu J.Z."/>
            <person name="Huckvale T."/>
            <person name="Cooper P.J."/>
            <person name="Grencis R.K."/>
            <person name="Berriman M."/>
        </authorList>
    </citation>
    <scope>NUCLEOTIDE SEQUENCE [LARGE SCALE GENOMIC DNA]</scope>
</reference>
<gene>
    <name evidence="1" type="ORF">TTRE_0000608601</name>
</gene>
<keyword evidence="2" id="KW-1185">Reference proteome</keyword>
<reference evidence="1" key="1">
    <citation type="submission" date="2014-01" db="EMBL/GenBank/DDBJ databases">
        <authorList>
            <person name="Aslett M."/>
        </authorList>
    </citation>
    <scope>NUCLEOTIDE SEQUENCE</scope>
</reference>